<accession>A0A427A8X9</accession>
<protein>
    <submittedName>
        <fullName evidence="2">Uncharacterized protein</fullName>
    </submittedName>
</protein>
<evidence type="ECO:0000313" key="2">
    <source>
        <dbReference type="EMBL" id="RRT72675.1"/>
    </source>
</evidence>
<comment type="caution">
    <text evidence="2">The sequence shown here is derived from an EMBL/GenBank/DDBJ whole genome shotgun (WGS) entry which is preliminary data.</text>
</comment>
<reference evidence="2 3" key="1">
    <citation type="journal article" date="2014" name="Agronomy (Basel)">
        <title>A Draft Genome Sequence for Ensete ventricosum, the Drought-Tolerant Tree Against Hunger.</title>
        <authorList>
            <person name="Harrison J."/>
            <person name="Moore K.A."/>
            <person name="Paszkiewicz K."/>
            <person name="Jones T."/>
            <person name="Grant M."/>
            <person name="Ambacheew D."/>
            <person name="Muzemil S."/>
            <person name="Studholme D.J."/>
        </authorList>
    </citation>
    <scope>NUCLEOTIDE SEQUENCE [LARGE SCALE GENOMIC DNA]</scope>
</reference>
<feature type="region of interest" description="Disordered" evidence="1">
    <location>
        <begin position="47"/>
        <end position="73"/>
    </location>
</feature>
<dbReference type="EMBL" id="AMZH03003327">
    <property type="protein sequence ID" value="RRT72675.1"/>
    <property type="molecule type" value="Genomic_DNA"/>
</dbReference>
<dbReference type="Proteomes" id="UP000287651">
    <property type="component" value="Unassembled WGS sequence"/>
</dbReference>
<name>A0A427A8X9_ENSVE</name>
<evidence type="ECO:0000313" key="3">
    <source>
        <dbReference type="Proteomes" id="UP000287651"/>
    </source>
</evidence>
<proteinExistence type="predicted"/>
<organism evidence="2 3">
    <name type="scientific">Ensete ventricosum</name>
    <name type="common">Abyssinian banana</name>
    <name type="synonym">Musa ensete</name>
    <dbReference type="NCBI Taxonomy" id="4639"/>
    <lineage>
        <taxon>Eukaryota</taxon>
        <taxon>Viridiplantae</taxon>
        <taxon>Streptophyta</taxon>
        <taxon>Embryophyta</taxon>
        <taxon>Tracheophyta</taxon>
        <taxon>Spermatophyta</taxon>
        <taxon>Magnoliopsida</taxon>
        <taxon>Liliopsida</taxon>
        <taxon>Zingiberales</taxon>
        <taxon>Musaceae</taxon>
        <taxon>Ensete</taxon>
    </lineage>
</organism>
<gene>
    <name evidence="2" type="ORF">B296_00016520</name>
</gene>
<sequence>MQAVRPPFAEAVRLPASAGDCCLRWPPRASRFPAQATDHELAALHRRPITGEPPCTNGRPRGGRPAEGLAEPTAMGSADRCAGGWLQATLAAAHAALLPLHRFHGQVAPPQLLRVSQLYAISHRKRPSANLSGSNSCCSFASTILTSKNYYKAPFNLER</sequence>
<dbReference type="AlphaFoldDB" id="A0A427A8X9"/>
<evidence type="ECO:0000256" key="1">
    <source>
        <dbReference type="SAM" id="MobiDB-lite"/>
    </source>
</evidence>